<gene>
    <name evidence="1" type="ORF">H7322_04420</name>
</gene>
<proteinExistence type="evidence at protein level"/>
<evidence type="ECO:0007829" key="2">
    <source>
        <dbReference type="PDB" id="8K5U"/>
    </source>
</evidence>
<dbReference type="EMBL" id="JACMQP010000127">
    <property type="protein sequence ID" value="MBC7468551.1"/>
    <property type="molecule type" value="Genomic_DNA"/>
</dbReference>
<organism evidence="1">
    <name type="scientific">Ramlibacter sp</name>
    <dbReference type="NCBI Taxonomy" id="1917967"/>
    <lineage>
        <taxon>Bacteria</taxon>
        <taxon>Pseudomonadati</taxon>
        <taxon>Pseudomonadota</taxon>
        <taxon>Betaproteobacteria</taxon>
        <taxon>Burkholderiales</taxon>
        <taxon>Comamonadaceae</taxon>
        <taxon>Ramlibacter</taxon>
    </lineage>
</organism>
<keyword evidence="2" id="KW-0002">3D-structure</keyword>
<accession>A0A923XHR8</accession>
<reference evidence="2" key="2">
    <citation type="journal article" date="2024" name="Nat. Commun.">
        <title>Substrate binding and catalytic mechanism of the Se-glycosyltransferase SenB in the biosynthesis of selenoneine.</title>
        <authorList>
            <person name="Huang W."/>
            <person name="Song J."/>
            <person name="Sun T."/>
            <person name="He Y."/>
            <person name="Li X."/>
            <person name="Deng Z."/>
            <person name="Long F."/>
        </authorList>
    </citation>
    <scope>X-RAY CRYSTALLOGRAPHY (2.15 ANGSTROMS) OF 1-329</scope>
</reference>
<evidence type="ECO:0000313" key="1">
    <source>
        <dbReference type="EMBL" id="MBC7468551.1"/>
    </source>
</evidence>
<comment type="caution">
    <text evidence="1">The sequence shown here is derived from an EMBL/GenBank/DDBJ whole genome shotgun (WGS) entry which is preliminary data.</text>
</comment>
<name>A0ACD6B9Z6_9BURK</name>
<dbReference type="PDB" id="8K5U">
    <property type="method" value="X-ray"/>
    <property type="resolution" value="2.15 A"/>
    <property type="chains" value="A/B=1-329"/>
</dbReference>
<reference evidence="1" key="1">
    <citation type="submission" date="2020-08" db="EMBL/GenBank/DDBJ databases">
        <title>Metagenome-assembled genomes from the Lille Firn glacier at the Villum Research Station in northeast Greenland.</title>
        <authorList>
            <person name="Zeng Y."/>
        </authorList>
    </citation>
    <scope>NUCLEOTIDE SEQUENCE</scope>
    <source>
        <strain evidence="1">FL-bin-440</strain>
    </source>
</reference>
<protein>
    <submittedName>
        <fullName evidence="1">TIGR04348 family glycosyltransferase</fullName>
    </submittedName>
</protein>
<sequence length="329" mass="35149">MSRPSVAIVSPAVASANNGNWQTARRWQEFLDGTCNVRMTQRWPDDGSQDDVVMLALHARRSADSIEAWASVHGDRGLAVVLTGTDLYQDIVVDPRARHSLELAGQLVVLQDLGAEALPPALRGKTRVIYQSTPSQAAASKPDTVLQALMVGHLREVKSPQTLFQAARLLAGHDDIRIDHIGEALDPVLGEQALATQRDCPNYRWLGALPHDGTRERIRCAHLLVHASAMEGGAHVIMEAVCSGTPVLASRIPGNVGMLGADYAGYFTHGDAAALAALLVRCRQGQAASGDVPADPLLARLGAQCALRAPLFAPEAERAALLRLVADLM</sequence>
<accession>A0ACD6B9Z6</accession>
<feature type="non-terminal residue" evidence="1">
    <location>
        <position position="329"/>
    </location>
</feature>